<keyword evidence="2" id="KW-1185">Reference proteome</keyword>
<comment type="caution">
    <text evidence="1">The sequence shown here is derived from an EMBL/GenBank/DDBJ whole genome shotgun (WGS) entry which is preliminary data.</text>
</comment>
<accession>A0ACB9JE04</accession>
<reference evidence="2" key="1">
    <citation type="journal article" date="2022" name="Mol. Ecol. Resour.">
        <title>The genomes of chicory, endive, great burdock and yacon provide insights into Asteraceae palaeo-polyploidization history and plant inulin production.</title>
        <authorList>
            <person name="Fan W."/>
            <person name="Wang S."/>
            <person name="Wang H."/>
            <person name="Wang A."/>
            <person name="Jiang F."/>
            <person name="Liu H."/>
            <person name="Zhao H."/>
            <person name="Xu D."/>
            <person name="Zhang Y."/>
        </authorList>
    </citation>
    <scope>NUCLEOTIDE SEQUENCE [LARGE SCALE GENOMIC DNA]</scope>
    <source>
        <strain evidence="2">cv. Yunnan</strain>
    </source>
</reference>
<organism evidence="1 2">
    <name type="scientific">Smallanthus sonchifolius</name>
    <dbReference type="NCBI Taxonomy" id="185202"/>
    <lineage>
        <taxon>Eukaryota</taxon>
        <taxon>Viridiplantae</taxon>
        <taxon>Streptophyta</taxon>
        <taxon>Embryophyta</taxon>
        <taxon>Tracheophyta</taxon>
        <taxon>Spermatophyta</taxon>
        <taxon>Magnoliopsida</taxon>
        <taxon>eudicotyledons</taxon>
        <taxon>Gunneridae</taxon>
        <taxon>Pentapetalae</taxon>
        <taxon>asterids</taxon>
        <taxon>campanulids</taxon>
        <taxon>Asterales</taxon>
        <taxon>Asteraceae</taxon>
        <taxon>Asteroideae</taxon>
        <taxon>Heliantheae alliance</taxon>
        <taxon>Millerieae</taxon>
        <taxon>Smallanthus</taxon>
    </lineage>
</organism>
<evidence type="ECO:0000313" key="2">
    <source>
        <dbReference type="Proteomes" id="UP001056120"/>
    </source>
</evidence>
<sequence>MAEPHSPKTKFTPLFLKVILQKFHKRHFHSNRLQSDQITYLVSLGFSDSSLPPRTQKNMETHVDFLEWLEPDMALKILACLDDSADLVRASAVSRYWQNTVVSNGLSKQLCMRTFPQLASITRVVEPSHDNSGERDHRAYASLFRALTAFPLTCCIADAVSASSTDHYPAEGVMNTLYPIESIVHRRSYWSSKGTDDPETHETLIYRLTSSFCVVREINLHPFQVIKNCLFVCVNVVILQTALSFLDLHFHRTLVQPKHRLSYSRVPFDRFVVPPTTQKVIDPDRLWSNGAVSVILSMM</sequence>
<name>A0ACB9JE04_9ASTR</name>
<reference evidence="1 2" key="2">
    <citation type="journal article" date="2022" name="Mol. Ecol. Resour.">
        <title>The genomes of chicory, endive, great burdock and yacon provide insights into Asteraceae paleo-polyploidization history and plant inulin production.</title>
        <authorList>
            <person name="Fan W."/>
            <person name="Wang S."/>
            <person name="Wang H."/>
            <person name="Wang A."/>
            <person name="Jiang F."/>
            <person name="Liu H."/>
            <person name="Zhao H."/>
            <person name="Xu D."/>
            <person name="Zhang Y."/>
        </authorList>
    </citation>
    <scope>NUCLEOTIDE SEQUENCE [LARGE SCALE GENOMIC DNA]</scope>
    <source>
        <strain evidence="2">cv. Yunnan</strain>
        <tissue evidence="1">Leaves</tissue>
    </source>
</reference>
<dbReference type="EMBL" id="CM042021">
    <property type="protein sequence ID" value="KAI3818572.1"/>
    <property type="molecule type" value="Genomic_DNA"/>
</dbReference>
<gene>
    <name evidence="1" type="ORF">L1987_12384</name>
</gene>
<protein>
    <submittedName>
        <fullName evidence="1">Uncharacterized protein</fullName>
    </submittedName>
</protein>
<dbReference type="Proteomes" id="UP001056120">
    <property type="component" value="Linkage Group LG04"/>
</dbReference>
<evidence type="ECO:0000313" key="1">
    <source>
        <dbReference type="EMBL" id="KAI3818572.1"/>
    </source>
</evidence>
<proteinExistence type="predicted"/>